<evidence type="ECO:0000256" key="3">
    <source>
        <dbReference type="ARBA" id="ARBA00022475"/>
    </source>
</evidence>
<protein>
    <recommendedName>
        <fullName evidence="8">Permease IIC component</fullName>
    </recommendedName>
</protein>
<feature type="transmembrane region" description="Helical" evidence="9">
    <location>
        <begin position="97"/>
        <end position="117"/>
    </location>
</feature>
<evidence type="ECO:0000259" key="10">
    <source>
        <dbReference type="PROSITE" id="PS51105"/>
    </source>
</evidence>
<evidence type="ECO:0000256" key="6">
    <source>
        <dbReference type="ARBA" id="ARBA00022989"/>
    </source>
</evidence>
<dbReference type="NCBIfam" id="TIGR00410">
    <property type="entry name" value="lacE"/>
    <property type="match status" value="1"/>
</dbReference>
<dbReference type="InterPro" id="IPR004796">
    <property type="entry name" value="PTS_IIC_cello"/>
</dbReference>
<dbReference type="InterPro" id="IPR051088">
    <property type="entry name" value="PTS_Sugar-EIIC/EIIB"/>
</dbReference>
<evidence type="ECO:0000256" key="2">
    <source>
        <dbReference type="ARBA" id="ARBA00022448"/>
    </source>
</evidence>
<organism evidence="11 12">
    <name type="scientific">Bombilactobacillus folatiphilus</name>
    <dbReference type="NCBI Taxonomy" id="2923362"/>
    <lineage>
        <taxon>Bacteria</taxon>
        <taxon>Bacillati</taxon>
        <taxon>Bacillota</taxon>
        <taxon>Bacilli</taxon>
        <taxon>Lactobacillales</taxon>
        <taxon>Lactobacillaceae</taxon>
        <taxon>Bombilactobacillus</taxon>
    </lineage>
</organism>
<evidence type="ECO:0000256" key="8">
    <source>
        <dbReference type="PIRNR" id="PIRNR006351"/>
    </source>
</evidence>
<dbReference type="PANTHER" id="PTHR33989:SF4">
    <property type="entry name" value="PTS SYSTEM N,N'-DIACETYLCHITOBIOSE-SPECIFIC EIIC COMPONENT"/>
    <property type="match status" value="1"/>
</dbReference>
<keyword evidence="4 8" id="KW-0762">Sugar transport</keyword>
<evidence type="ECO:0000256" key="9">
    <source>
        <dbReference type="SAM" id="Phobius"/>
    </source>
</evidence>
<evidence type="ECO:0000256" key="4">
    <source>
        <dbReference type="ARBA" id="ARBA00022597"/>
    </source>
</evidence>
<feature type="transmembrane region" description="Helical" evidence="9">
    <location>
        <begin position="177"/>
        <end position="197"/>
    </location>
</feature>
<keyword evidence="5 9" id="KW-0812">Transmembrane</keyword>
<dbReference type="PANTHER" id="PTHR33989">
    <property type="match status" value="1"/>
</dbReference>
<dbReference type="Proteomes" id="UP000831495">
    <property type="component" value="Chromosome"/>
</dbReference>
<feature type="transmembrane region" description="Helical" evidence="9">
    <location>
        <begin position="137"/>
        <end position="156"/>
    </location>
</feature>
<dbReference type="RefSeq" id="WP_249514061.1">
    <property type="nucleotide sequence ID" value="NZ_CP093366.1"/>
</dbReference>
<proteinExistence type="predicted"/>
<evidence type="ECO:0000256" key="1">
    <source>
        <dbReference type="ARBA" id="ARBA00004651"/>
    </source>
</evidence>
<name>A0ABY4P7V6_9LACO</name>
<dbReference type="InterPro" id="IPR003352">
    <property type="entry name" value="PTS_EIIC"/>
</dbReference>
<dbReference type="EMBL" id="CP093366">
    <property type="protein sequence ID" value="UQS81793.1"/>
    <property type="molecule type" value="Genomic_DNA"/>
</dbReference>
<feature type="transmembrane region" description="Helical" evidence="9">
    <location>
        <begin position="397"/>
        <end position="415"/>
    </location>
</feature>
<keyword evidence="2 8" id="KW-0813">Transport</keyword>
<keyword evidence="7 8" id="KW-0472">Membrane</keyword>
<sequence length="430" mass="46996">MKTFVNQKLVPNVMKFTNTKVIRALKDGMMFVLPFLIIGSLFLLLANLPVPVIAKWITHSGWSDVFNQIYQSSFSLMAIFAVVGIAYTYIKNEQITSAFSGSLASLGAFIMLLPSSVKAKSGEQIPNIISKTWTAGQGMICAIIIGLAGGFIYSFCVKKDWRIKLPEGVPPAVANSFMSLIPSGAVIVSAGVIYAIFKFLARTSFAELIYAAIQTPLQHVTDSLGGVIIMSLVMSLLWWCGVHGGAICGAILTPILQSNMSANQALLDAGKKLTVNNGGHIFTQQFWDNYLCMTGAGIVFGLVIYMTFFAKSTSLKELGKLSLLPNIFNINEPIIFGTPIVMNLYLLVPFLIFPMFVGIASYLLMQVGILPLFSGVMVPWTTPPIVSGFLIGGWRTALWQLVIILLSAVVYWPFIKKYDQILFAQQQAKA</sequence>
<feature type="transmembrane region" description="Helical" evidence="9">
    <location>
        <begin position="70"/>
        <end position="90"/>
    </location>
</feature>
<feature type="transmembrane region" description="Helical" evidence="9">
    <location>
        <begin position="227"/>
        <end position="252"/>
    </location>
</feature>
<dbReference type="PROSITE" id="PS51105">
    <property type="entry name" value="PTS_EIIC_TYPE_3"/>
    <property type="match status" value="1"/>
</dbReference>
<dbReference type="Pfam" id="PF02378">
    <property type="entry name" value="PTS_EIIC"/>
    <property type="match status" value="1"/>
</dbReference>
<comment type="function">
    <text evidence="8">The phosphoenolpyruvate-dependent sugar phosphotransferase system (PTS), a major carbohydrate active -transport system, catalyzes the phosphorylation of incoming sugar substrates concomitant with their translocation across the cell membrane.</text>
</comment>
<dbReference type="PIRSF" id="PIRSF006351">
    <property type="entry name" value="PTS_EIIC-Cellobiose"/>
    <property type="match status" value="1"/>
</dbReference>
<feature type="domain" description="PTS EIIC type-3" evidence="10">
    <location>
        <begin position="5"/>
        <end position="414"/>
    </location>
</feature>
<accession>A0ABY4P7V6</accession>
<evidence type="ECO:0000256" key="5">
    <source>
        <dbReference type="ARBA" id="ARBA00022692"/>
    </source>
</evidence>
<evidence type="ECO:0000313" key="11">
    <source>
        <dbReference type="EMBL" id="UQS81793.1"/>
    </source>
</evidence>
<keyword evidence="3 8" id="KW-1003">Cell membrane</keyword>
<comment type="subcellular location">
    <subcellularLocation>
        <location evidence="1">Cell membrane</location>
        <topology evidence="1">Multi-pass membrane protein</topology>
    </subcellularLocation>
</comment>
<feature type="transmembrane region" description="Helical" evidence="9">
    <location>
        <begin position="290"/>
        <end position="310"/>
    </location>
</feature>
<keyword evidence="12" id="KW-1185">Reference proteome</keyword>
<reference evidence="11" key="1">
    <citation type="journal article" date="2022" name="Int. J. Syst. Evol. Microbiol.">
        <title>Apilactobacillus apisilvae sp. nov., Nicolia spurrieriana gen. nov. sp. nov., Bombilactobacillus folatiphilus sp. nov. and Bombilactobacillus thymidiniphilus sp. nov., four new lactic acid bacterial isolates from stingless bees Tetragonula carbonaria and Austroplebeia australis.</title>
        <authorList>
            <person name="Oliphant S.A."/>
            <person name="Watson-Haigh N.S."/>
            <person name="Sumby K.M."/>
            <person name="Gardner J."/>
            <person name="Groom S."/>
            <person name="Jiranek V."/>
        </authorList>
    </citation>
    <scope>NUCLEOTIDE SEQUENCE</scope>
    <source>
        <strain evidence="11">SG4_D2</strain>
    </source>
</reference>
<keyword evidence="6 9" id="KW-1133">Transmembrane helix</keyword>
<gene>
    <name evidence="11" type="ORF">MOO45_06210</name>
</gene>
<evidence type="ECO:0000256" key="7">
    <source>
        <dbReference type="ARBA" id="ARBA00023136"/>
    </source>
</evidence>
<evidence type="ECO:0000313" key="12">
    <source>
        <dbReference type="Proteomes" id="UP000831495"/>
    </source>
</evidence>
<dbReference type="InterPro" id="IPR004501">
    <property type="entry name" value="PTS_EIIC_3"/>
</dbReference>